<keyword evidence="11" id="KW-1185">Reference proteome</keyword>
<dbReference type="VEuPathDB" id="TriTrypDB:BSAL_67885"/>
<feature type="transmembrane region" description="Helical" evidence="7">
    <location>
        <begin position="39"/>
        <end position="60"/>
    </location>
</feature>
<feature type="transmembrane region" description="Helical" evidence="7">
    <location>
        <begin position="72"/>
        <end position="92"/>
    </location>
</feature>
<dbReference type="Pfam" id="PF07690">
    <property type="entry name" value="MFS_1"/>
    <property type="match status" value="1"/>
</dbReference>
<evidence type="ECO:0000256" key="6">
    <source>
        <dbReference type="ARBA" id="ARBA00024338"/>
    </source>
</evidence>
<evidence type="ECO:0000256" key="7">
    <source>
        <dbReference type="SAM" id="Phobius"/>
    </source>
</evidence>
<evidence type="ECO:0000256" key="5">
    <source>
        <dbReference type="ARBA" id="ARBA00023136"/>
    </source>
</evidence>
<dbReference type="InterPro" id="IPR020846">
    <property type="entry name" value="MFS_dom"/>
</dbReference>
<name>A0A0S4IUZ9_BODSA</name>
<dbReference type="GO" id="GO:0016020">
    <property type="term" value="C:membrane"/>
    <property type="evidence" value="ECO:0007669"/>
    <property type="project" value="UniProtKB-SubCell"/>
</dbReference>
<accession>A0A0S4IUZ9</accession>
<protein>
    <submittedName>
        <fullName evidence="10">MFS transporter, putative</fullName>
    </submittedName>
</protein>
<dbReference type="InterPro" id="IPR011701">
    <property type="entry name" value="MFS"/>
</dbReference>
<feature type="transmembrane region" description="Helical" evidence="7">
    <location>
        <begin position="403"/>
        <end position="423"/>
    </location>
</feature>
<keyword evidence="3 7" id="KW-0812">Transmembrane</keyword>
<dbReference type="Gene3D" id="1.20.1250.20">
    <property type="entry name" value="MFS general substrate transporter like domains"/>
    <property type="match status" value="1"/>
</dbReference>
<evidence type="ECO:0000313" key="10">
    <source>
        <dbReference type="EMBL" id="CUF96084.1"/>
    </source>
</evidence>
<evidence type="ECO:0000256" key="1">
    <source>
        <dbReference type="ARBA" id="ARBA00004141"/>
    </source>
</evidence>
<feature type="transmembrane region" description="Helical" evidence="7">
    <location>
        <begin position="304"/>
        <end position="325"/>
    </location>
</feature>
<dbReference type="CDD" id="cd06174">
    <property type="entry name" value="MFS"/>
    <property type="match status" value="1"/>
</dbReference>
<evidence type="ECO:0000256" key="8">
    <source>
        <dbReference type="SAM" id="SignalP"/>
    </source>
</evidence>
<dbReference type="PANTHER" id="PTHR23505:SF79">
    <property type="entry name" value="PROTEIN SPINSTER"/>
    <property type="match status" value="1"/>
</dbReference>
<gene>
    <name evidence="10" type="ORF">BSAL_67885</name>
</gene>
<reference evidence="11" key="1">
    <citation type="submission" date="2015-09" db="EMBL/GenBank/DDBJ databases">
        <authorList>
            <consortium name="Pathogen Informatics"/>
        </authorList>
    </citation>
    <scope>NUCLEOTIDE SEQUENCE [LARGE SCALE GENOMIC DNA]</scope>
    <source>
        <strain evidence="11">Lake Konstanz</strain>
    </source>
</reference>
<organism evidence="10 11">
    <name type="scientific">Bodo saltans</name>
    <name type="common">Flagellated protozoan</name>
    <dbReference type="NCBI Taxonomy" id="75058"/>
    <lineage>
        <taxon>Eukaryota</taxon>
        <taxon>Discoba</taxon>
        <taxon>Euglenozoa</taxon>
        <taxon>Kinetoplastea</taxon>
        <taxon>Metakinetoplastina</taxon>
        <taxon>Eubodonida</taxon>
        <taxon>Bodonidae</taxon>
        <taxon>Bodo</taxon>
    </lineage>
</organism>
<comment type="subcellular location">
    <subcellularLocation>
        <location evidence="1">Membrane</location>
        <topology evidence="1">Multi-pass membrane protein</topology>
    </subcellularLocation>
</comment>
<proteinExistence type="inferred from homology"/>
<dbReference type="InterPro" id="IPR036259">
    <property type="entry name" value="MFS_trans_sf"/>
</dbReference>
<keyword evidence="8" id="KW-0732">Signal</keyword>
<feature type="transmembrane region" description="Helical" evidence="7">
    <location>
        <begin position="133"/>
        <end position="153"/>
    </location>
</feature>
<dbReference type="GO" id="GO:0022857">
    <property type="term" value="F:transmembrane transporter activity"/>
    <property type="evidence" value="ECO:0007669"/>
    <property type="project" value="InterPro"/>
</dbReference>
<dbReference type="AlphaFoldDB" id="A0A0S4IUZ9"/>
<feature type="transmembrane region" description="Helical" evidence="7">
    <location>
        <begin position="361"/>
        <end position="383"/>
    </location>
</feature>
<dbReference type="PROSITE" id="PS50850">
    <property type="entry name" value="MFS"/>
    <property type="match status" value="1"/>
</dbReference>
<keyword evidence="4 7" id="KW-1133">Transmembrane helix</keyword>
<feature type="signal peptide" evidence="8">
    <location>
        <begin position="1"/>
        <end position="32"/>
    </location>
</feature>
<evidence type="ECO:0000256" key="4">
    <source>
        <dbReference type="ARBA" id="ARBA00022989"/>
    </source>
</evidence>
<evidence type="ECO:0000313" key="11">
    <source>
        <dbReference type="Proteomes" id="UP000051952"/>
    </source>
</evidence>
<feature type="transmembrane region" description="Helical" evidence="7">
    <location>
        <begin position="159"/>
        <end position="177"/>
    </location>
</feature>
<dbReference type="EMBL" id="CYKH01000463">
    <property type="protein sequence ID" value="CUF96084.1"/>
    <property type="molecule type" value="Genomic_DNA"/>
</dbReference>
<sequence>MNGILILVCAQYALISCLQSALFPVVLQSVQSYLDTSNAKMAALVSLYDIIQVFASLPCASASRRLGCLHTLALGGATSCFGALLFAVSTGYSGLALAQLLMGVGASTVTVLAPHIMTLIAVSPHQASAFLSWSYASASVGVVVGYILAGIVGPDQWRLLFLLNAAGVVPVAALLWFTTEPNRVECTVANVVDMSQQEGGGDAIPPNAIEKGTTDDNGNCTGYGHLDEVDVKVPGGTHGEDVVELMANSDMAHALKSVQAIATNRVVVFTILSQSCIGFGLAALIAFIPKYISGTLGESQSTTSILMATTVPATAAGVLISGHVAQKYSLTARQLSQVLLACCGGSLLLSVMFQISQVVIFTLLLIVDMMLVFGSMVPSVMIFPQILKQEHVPFANALSNTSIRLLGSVNGPLVLGMLLDVYGSSGTTAVQMCYTAVSIFSMGLAVVFAALSLQSQNI</sequence>
<feature type="transmembrane region" description="Helical" evidence="7">
    <location>
        <begin position="337"/>
        <end position="355"/>
    </location>
</feature>
<feature type="transmembrane region" description="Helical" evidence="7">
    <location>
        <begin position="429"/>
        <end position="453"/>
    </location>
</feature>
<keyword evidence="5 7" id="KW-0472">Membrane</keyword>
<evidence type="ECO:0000256" key="3">
    <source>
        <dbReference type="ARBA" id="ARBA00022692"/>
    </source>
</evidence>
<feature type="domain" description="Major facilitator superfamily (MFS) profile" evidence="9">
    <location>
        <begin position="5"/>
        <end position="458"/>
    </location>
</feature>
<feature type="chain" id="PRO_5006621670" evidence="8">
    <location>
        <begin position="33"/>
        <end position="458"/>
    </location>
</feature>
<feature type="transmembrane region" description="Helical" evidence="7">
    <location>
        <begin position="266"/>
        <end position="292"/>
    </location>
</feature>
<dbReference type="PANTHER" id="PTHR23505">
    <property type="entry name" value="SPINSTER"/>
    <property type="match status" value="1"/>
</dbReference>
<evidence type="ECO:0000256" key="2">
    <source>
        <dbReference type="ARBA" id="ARBA00022448"/>
    </source>
</evidence>
<evidence type="ECO:0000259" key="9">
    <source>
        <dbReference type="PROSITE" id="PS50850"/>
    </source>
</evidence>
<comment type="similarity">
    <text evidence="6">Belongs to the major facilitator superfamily. Spinster (TC 2.A.1.49) family.</text>
</comment>
<keyword evidence="2" id="KW-0813">Transport</keyword>
<feature type="transmembrane region" description="Helical" evidence="7">
    <location>
        <begin position="98"/>
        <end position="121"/>
    </location>
</feature>
<dbReference type="InterPro" id="IPR044770">
    <property type="entry name" value="MFS_spinster-like"/>
</dbReference>
<dbReference type="SUPFAM" id="SSF103473">
    <property type="entry name" value="MFS general substrate transporter"/>
    <property type="match status" value="1"/>
</dbReference>
<dbReference type="Proteomes" id="UP000051952">
    <property type="component" value="Unassembled WGS sequence"/>
</dbReference>